<name>I2MUM3_STRT9</name>
<keyword evidence="3" id="KW-1185">Reference proteome</keyword>
<reference evidence="2 3" key="1">
    <citation type="journal article" date="2012" name="J. Bacteriol.">
        <title>Draft genome of Streptomyces tsukubaensis NRRL 18488, the producer of the clinically important immunosuppressant tacrolimus (FK506).</title>
        <authorList>
            <person name="Barreiro C."/>
            <person name="Prieto C."/>
            <person name="Sola-Landa A."/>
            <person name="Solera E."/>
            <person name="Martinez-Castro M."/>
            <person name="Perez-Redondo R."/>
            <person name="Garcia-Estrada C."/>
            <person name="Aparicio J.F."/>
            <person name="Fernandez-Martinez L.T."/>
            <person name="Santos-Aberturas J."/>
            <person name="Salehi-Najafabadi Z."/>
            <person name="Rodriguez-Garcia A."/>
            <person name="Tauch A."/>
            <person name="Martin J.F."/>
        </authorList>
    </citation>
    <scope>NUCLEOTIDE SEQUENCE [LARGE SCALE GENOMIC DNA]</scope>
    <source>
        <strain evidence="3">DSM 42081 / NBRC 108919 / NRRL 18488 / 9993</strain>
    </source>
</reference>
<feature type="region of interest" description="Disordered" evidence="1">
    <location>
        <begin position="10"/>
        <end position="36"/>
    </location>
</feature>
<evidence type="ECO:0000313" key="2">
    <source>
        <dbReference type="EMBL" id="QKM70863.1"/>
    </source>
</evidence>
<dbReference type="AlphaFoldDB" id="I2MUM3"/>
<feature type="compositionally biased region" description="Low complexity" evidence="1">
    <location>
        <begin position="24"/>
        <end position="36"/>
    </location>
</feature>
<feature type="region of interest" description="Disordered" evidence="1">
    <location>
        <begin position="250"/>
        <end position="278"/>
    </location>
</feature>
<dbReference type="Proteomes" id="UP000005940">
    <property type="component" value="Chromosome"/>
</dbReference>
<dbReference type="EMBL" id="CP029159">
    <property type="protein sequence ID" value="QKM70863.1"/>
    <property type="molecule type" value="Genomic_DNA"/>
</dbReference>
<evidence type="ECO:0000313" key="3">
    <source>
        <dbReference type="Proteomes" id="UP000005940"/>
    </source>
</evidence>
<gene>
    <name evidence="2" type="ORF">STSU_030745</name>
</gene>
<evidence type="ECO:0000256" key="1">
    <source>
        <dbReference type="SAM" id="MobiDB-lite"/>
    </source>
</evidence>
<accession>I2MUM3</accession>
<organism evidence="2 3">
    <name type="scientific">Streptomyces tsukubensis (strain DSM 42081 / NBRC 108919 / NRRL 18488 / 9993)</name>
    <dbReference type="NCBI Taxonomy" id="1114943"/>
    <lineage>
        <taxon>Bacteria</taxon>
        <taxon>Bacillati</taxon>
        <taxon>Actinomycetota</taxon>
        <taxon>Actinomycetes</taxon>
        <taxon>Kitasatosporales</taxon>
        <taxon>Streptomycetaceae</taxon>
        <taxon>Streptomyces</taxon>
    </lineage>
</organism>
<protein>
    <submittedName>
        <fullName evidence="2">Uncharacterized protein</fullName>
    </submittedName>
</protein>
<proteinExistence type="predicted"/>
<sequence length="278" mass="29451">MCGVLLTGCTGGDGDGDGKRDGQASPGGAVVAAPDPAVSPVPAVKEADPGQQPRTPAQARALIAKLIAGPGDFTAGVRKATPYESDPGTWSVLRRNCVWNRERLPRDVLATLTRHFELPPAAGKGRVRLSATVTFHRTGAEAAWEQARMVEEALHCDEQVLRQGERLTKLMPQPARLGEAANLYSEDSLMESGECVSDEHGGPYPYTWQQVTYGSMVASASVCGGRGYDISQLMKIVVNALPTMQIRAREEFGREPEAKAGSPAPTGTVSPSAAKEGE</sequence>